<dbReference type="Pfam" id="PF13524">
    <property type="entry name" value="Glyco_trans_1_2"/>
    <property type="match status" value="1"/>
</dbReference>
<dbReference type="EMBL" id="MJAT01000003">
    <property type="protein sequence ID" value="OEH86536.1"/>
    <property type="molecule type" value="Genomic_DNA"/>
</dbReference>
<reference evidence="3 4" key="1">
    <citation type="submission" date="2016-09" db="EMBL/GenBank/DDBJ databases">
        <title>Desulfuribacillus arsenicus sp. nov., an obligately anaerobic, dissimilatory arsenic- and antimonate-reducing bacterium isolated from anoxic sediments.</title>
        <authorList>
            <person name="Abin C.A."/>
            <person name="Hollibaugh J.T."/>
        </authorList>
    </citation>
    <scope>NUCLEOTIDE SEQUENCE [LARGE SCALE GENOMIC DNA]</scope>
    <source>
        <strain evidence="3 4">MLFW-2</strain>
    </source>
</reference>
<evidence type="ECO:0000259" key="2">
    <source>
        <dbReference type="Pfam" id="PF13524"/>
    </source>
</evidence>
<dbReference type="OrthoDB" id="7019976at2"/>
<proteinExistence type="predicted"/>
<evidence type="ECO:0000313" key="3">
    <source>
        <dbReference type="EMBL" id="OEH86536.1"/>
    </source>
</evidence>
<organism evidence="3 4">
    <name type="scientific">Desulfuribacillus stibiiarsenatis</name>
    <dbReference type="NCBI Taxonomy" id="1390249"/>
    <lineage>
        <taxon>Bacteria</taxon>
        <taxon>Bacillati</taxon>
        <taxon>Bacillota</taxon>
        <taxon>Desulfuribacillia</taxon>
        <taxon>Desulfuribacillales</taxon>
        <taxon>Desulfuribacillaceae</taxon>
        <taxon>Desulfuribacillus</taxon>
    </lineage>
</organism>
<dbReference type="STRING" id="1390249.BHU72_13075"/>
<dbReference type="Gene3D" id="3.40.50.2000">
    <property type="entry name" value="Glycogen Phosphorylase B"/>
    <property type="match status" value="1"/>
</dbReference>
<gene>
    <name evidence="3" type="ORF">BHU72_13075</name>
</gene>
<evidence type="ECO:0000259" key="1">
    <source>
        <dbReference type="Pfam" id="PF12996"/>
    </source>
</evidence>
<dbReference type="RefSeq" id="WP_069701131.1">
    <property type="nucleotide sequence ID" value="NZ_MJAT01000003.1"/>
</dbReference>
<evidence type="ECO:0008006" key="5">
    <source>
        <dbReference type="Google" id="ProtNLM"/>
    </source>
</evidence>
<name>A0A1E5L8T0_9FIRM</name>
<feature type="domain" description="Spore protein YkvP/CgeB glycosyl transferase-like" evidence="2">
    <location>
        <begin position="179"/>
        <end position="317"/>
    </location>
</feature>
<comment type="caution">
    <text evidence="3">The sequence shown here is derived from an EMBL/GenBank/DDBJ whole genome shotgun (WGS) entry which is preliminary data.</text>
</comment>
<dbReference type="SUPFAM" id="SSF53756">
    <property type="entry name" value="UDP-Glycosyltransferase/glycogen phosphorylase"/>
    <property type="match status" value="1"/>
</dbReference>
<dbReference type="Proteomes" id="UP000095255">
    <property type="component" value="Unassembled WGS sequence"/>
</dbReference>
<dbReference type="InterPro" id="IPR055259">
    <property type="entry name" value="YkvP/CgeB_Glyco_trans-like"/>
</dbReference>
<feature type="domain" description="Spore protein YkvP N-terminal" evidence="1">
    <location>
        <begin position="6"/>
        <end position="112"/>
    </location>
</feature>
<protein>
    <recommendedName>
        <fullName evidence="5">DUF3880 domain-containing protein</fullName>
    </recommendedName>
</protein>
<accession>A0A1E5L8T0</accession>
<evidence type="ECO:0000313" key="4">
    <source>
        <dbReference type="Proteomes" id="UP000095255"/>
    </source>
</evidence>
<keyword evidence="4" id="KW-1185">Reference proteome</keyword>
<dbReference type="Pfam" id="PF12996">
    <property type="entry name" value="DUF3880"/>
    <property type="match status" value="1"/>
</dbReference>
<dbReference type="AlphaFoldDB" id="A0A1E5L8T0"/>
<dbReference type="InterPro" id="IPR024542">
    <property type="entry name" value="YkvP_N"/>
</dbReference>
<sequence length="333" mass="38957">MQKYKIFFLDHRSYCLNSLGDSLAQMGHEIFYQSSWISKEVEAGIAYFRPDILITVGFNYSLFGGFLEKIPDLCKKYHLYHIYWATEDIIHYESWSLKAVQTAKPDYVLTIHPDCVEKYNYLGIPASYFNFAINPRLFPKKSEEDVETFDIALIGNAHLIKRTYRYESLEHLLFPLINHNITTHVWGSGWYKHRTLIKQEFKSTVPQEWLRGPLPYKSTSAVYRASKIVLGIQNAEHQVTQRTFEILGTGAFMIASRTPALQEMFVENEDLVLTSSPEETIELVNYYLNQTELRHKIGNNARKKTLDNYTYCQQIEKVWPNIEPLINQKLNIF</sequence>